<keyword evidence="2" id="KW-1185">Reference proteome</keyword>
<proteinExistence type="predicted"/>
<dbReference type="AlphaFoldDB" id="A0A9P7EF21"/>
<dbReference type="RefSeq" id="XP_041195285.1">
    <property type="nucleotide sequence ID" value="XM_041335202.1"/>
</dbReference>
<reference evidence="1" key="1">
    <citation type="journal article" date="2020" name="New Phytol.">
        <title>Comparative genomics reveals dynamic genome evolution in host specialist ectomycorrhizal fungi.</title>
        <authorList>
            <person name="Lofgren L.A."/>
            <person name="Nguyen N.H."/>
            <person name="Vilgalys R."/>
            <person name="Ruytinx J."/>
            <person name="Liao H.L."/>
            <person name="Branco S."/>
            <person name="Kuo A."/>
            <person name="LaButti K."/>
            <person name="Lipzen A."/>
            <person name="Andreopoulos W."/>
            <person name="Pangilinan J."/>
            <person name="Riley R."/>
            <person name="Hundley H."/>
            <person name="Na H."/>
            <person name="Barry K."/>
            <person name="Grigoriev I.V."/>
            <person name="Stajich J.E."/>
            <person name="Kennedy P.G."/>
        </authorList>
    </citation>
    <scope>NUCLEOTIDE SEQUENCE</scope>
    <source>
        <strain evidence="1">MN1</strain>
    </source>
</reference>
<dbReference type="EMBL" id="JABBWG010000009">
    <property type="protein sequence ID" value="KAG1819750.1"/>
    <property type="molecule type" value="Genomic_DNA"/>
</dbReference>
<comment type="caution">
    <text evidence="1">The sequence shown here is derived from an EMBL/GenBank/DDBJ whole genome shotgun (WGS) entry which is preliminary data.</text>
</comment>
<dbReference type="OrthoDB" id="2688964at2759"/>
<name>A0A9P7EF21_9AGAM</name>
<organism evidence="1 2">
    <name type="scientific">Suillus subaureus</name>
    <dbReference type="NCBI Taxonomy" id="48587"/>
    <lineage>
        <taxon>Eukaryota</taxon>
        <taxon>Fungi</taxon>
        <taxon>Dikarya</taxon>
        <taxon>Basidiomycota</taxon>
        <taxon>Agaricomycotina</taxon>
        <taxon>Agaricomycetes</taxon>
        <taxon>Agaricomycetidae</taxon>
        <taxon>Boletales</taxon>
        <taxon>Suillineae</taxon>
        <taxon>Suillaceae</taxon>
        <taxon>Suillus</taxon>
    </lineage>
</organism>
<accession>A0A9P7EF21</accession>
<dbReference type="GeneID" id="64629219"/>
<sequence>MLFLKFIHNFTHHLLLLRRIETLNPSSTLMIIENMQSNLPSKSPRRSFVRSVLQRITKKKDTEKQYPAFLDASAIPDMCPEHPDFFIGMHDRNDDSISADK</sequence>
<dbReference type="Proteomes" id="UP000807769">
    <property type="component" value="Unassembled WGS sequence"/>
</dbReference>
<evidence type="ECO:0000313" key="1">
    <source>
        <dbReference type="EMBL" id="KAG1819750.1"/>
    </source>
</evidence>
<evidence type="ECO:0000313" key="2">
    <source>
        <dbReference type="Proteomes" id="UP000807769"/>
    </source>
</evidence>
<gene>
    <name evidence="1" type="ORF">BJ212DRAFT_1342820</name>
</gene>
<protein>
    <submittedName>
        <fullName evidence="1">Uncharacterized protein</fullName>
    </submittedName>
</protein>